<proteinExistence type="predicted"/>
<dbReference type="CDD" id="cd07197">
    <property type="entry name" value="nitrilase"/>
    <property type="match status" value="1"/>
</dbReference>
<sequence length="292" mass="32848">MAPTHRVALCQWHIKDLDIVMNHKKAGDFIIEAKAQGAELVVLPEYHLNGFDPTNPTYVLQAAEYERYLTVYRLMALERNICIVPGTIVERHVKVDENGNEVVHLYNTAYFISNTGEILGSYRKKNIWHPERPHLTSSGLEPHEVFDTPLGKVGLLICWDLAFPEAFRELISKGAEIIIAPTYWTKHDASPEALAHNPDCEALFLESTLTARCYENTCGIIFVNAAGPADKFLGLSRVTMPIVGPVGKMGNEEDIKVVDMDMGLLKIAEANYRVREDIAKEGWHYTYRHSAA</sequence>
<dbReference type="PANTHER" id="PTHR43674">
    <property type="entry name" value="NITRILASE C965.09-RELATED"/>
    <property type="match status" value="1"/>
</dbReference>
<keyword evidence="4" id="KW-1185">Reference proteome</keyword>
<evidence type="ECO:0000313" key="4">
    <source>
        <dbReference type="Proteomes" id="UP000184383"/>
    </source>
</evidence>
<dbReference type="PANTHER" id="PTHR43674:SF16">
    <property type="entry name" value="CARBON-NITROGEN FAMILY, PUTATIVE (AFU_ORTHOLOGUE AFUA_5G02350)-RELATED"/>
    <property type="match status" value="1"/>
</dbReference>
<name>A0A1L9RD67_ASPWE</name>
<evidence type="ECO:0000256" key="1">
    <source>
        <dbReference type="ARBA" id="ARBA00022801"/>
    </source>
</evidence>
<dbReference type="VEuPathDB" id="FungiDB:ASPWEDRAFT_159005"/>
<organism evidence="3 4">
    <name type="scientific">Aspergillus wentii DTO 134E9</name>
    <dbReference type="NCBI Taxonomy" id="1073089"/>
    <lineage>
        <taxon>Eukaryota</taxon>
        <taxon>Fungi</taxon>
        <taxon>Dikarya</taxon>
        <taxon>Ascomycota</taxon>
        <taxon>Pezizomycotina</taxon>
        <taxon>Eurotiomycetes</taxon>
        <taxon>Eurotiomycetidae</taxon>
        <taxon>Eurotiales</taxon>
        <taxon>Aspergillaceae</taxon>
        <taxon>Aspergillus</taxon>
        <taxon>Aspergillus subgen. Cremei</taxon>
    </lineage>
</organism>
<dbReference type="GO" id="GO:0016811">
    <property type="term" value="F:hydrolase activity, acting on carbon-nitrogen (but not peptide) bonds, in linear amides"/>
    <property type="evidence" value="ECO:0007669"/>
    <property type="project" value="TreeGrafter"/>
</dbReference>
<dbReference type="OrthoDB" id="412018at2759"/>
<evidence type="ECO:0000259" key="2">
    <source>
        <dbReference type="PROSITE" id="PS50263"/>
    </source>
</evidence>
<dbReference type="Gene3D" id="3.60.110.10">
    <property type="entry name" value="Carbon-nitrogen hydrolase"/>
    <property type="match status" value="1"/>
</dbReference>
<accession>A0A1L9RD67</accession>
<dbReference type="Proteomes" id="UP000184383">
    <property type="component" value="Unassembled WGS sequence"/>
</dbReference>
<reference evidence="4" key="1">
    <citation type="journal article" date="2017" name="Genome Biol.">
        <title>Comparative genomics reveals high biological diversity and specific adaptations in the industrially and medically important fungal genus Aspergillus.</title>
        <authorList>
            <person name="de Vries R.P."/>
            <person name="Riley R."/>
            <person name="Wiebenga A."/>
            <person name="Aguilar-Osorio G."/>
            <person name="Amillis S."/>
            <person name="Uchima C.A."/>
            <person name="Anderluh G."/>
            <person name="Asadollahi M."/>
            <person name="Askin M."/>
            <person name="Barry K."/>
            <person name="Battaglia E."/>
            <person name="Bayram O."/>
            <person name="Benocci T."/>
            <person name="Braus-Stromeyer S.A."/>
            <person name="Caldana C."/>
            <person name="Canovas D."/>
            <person name="Cerqueira G.C."/>
            <person name="Chen F."/>
            <person name="Chen W."/>
            <person name="Choi C."/>
            <person name="Clum A."/>
            <person name="Dos Santos R.A."/>
            <person name="Damasio A.R."/>
            <person name="Diallinas G."/>
            <person name="Emri T."/>
            <person name="Fekete E."/>
            <person name="Flipphi M."/>
            <person name="Freyberg S."/>
            <person name="Gallo A."/>
            <person name="Gournas C."/>
            <person name="Habgood R."/>
            <person name="Hainaut M."/>
            <person name="Harispe M.L."/>
            <person name="Henrissat B."/>
            <person name="Hilden K.S."/>
            <person name="Hope R."/>
            <person name="Hossain A."/>
            <person name="Karabika E."/>
            <person name="Karaffa L."/>
            <person name="Karanyi Z."/>
            <person name="Krasevec N."/>
            <person name="Kuo A."/>
            <person name="Kusch H."/>
            <person name="LaButti K."/>
            <person name="Lagendijk E.L."/>
            <person name="Lapidus A."/>
            <person name="Levasseur A."/>
            <person name="Lindquist E."/>
            <person name="Lipzen A."/>
            <person name="Logrieco A.F."/>
            <person name="MacCabe A."/>
            <person name="Maekelae M.R."/>
            <person name="Malavazi I."/>
            <person name="Melin P."/>
            <person name="Meyer V."/>
            <person name="Mielnichuk N."/>
            <person name="Miskei M."/>
            <person name="Molnar A.P."/>
            <person name="Mule G."/>
            <person name="Ngan C.Y."/>
            <person name="Orejas M."/>
            <person name="Orosz E."/>
            <person name="Ouedraogo J.P."/>
            <person name="Overkamp K.M."/>
            <person name="Park H.-S."/>
            <person name="Perrone G."/>
            <person name="Piumi F."/>
            <person name="Punt P.J."/>
            <person name="Ram A.F."/>
            <person name="Ramon A."/>
            <person name="Rauscher S."/>
            <person name="Record E."/>
            <person name="Riano-Pachon D.M."/>
            <person name="Robert V."/>
            <person name="Roehrig J."/>
            <person name="Ruller R."/>
            <person name="Salamov A."/>
            <person name="Salih N.S."/>
            <person name="Samson R.A."/>
            <person name="Sandor E."/>
            <person name="Sanguinetti M."/>
            <person name="Schuetze T."/>
            <person name="Sepcic K."/>
            <person name="Shelest E."/>
            <person name="Sherlock G."/>
            <person name="Sophianopoulou V."/>
            <person name="Squina F.M."/>
            <person name="Sun H."/>
            <person name="Susca A."/>
            <person name="Todd R.B."/>
            <person name="Tsang A."/>
            <person name="Unkles S.E."/>
            <person name="van de Wiele N."/>
            <person name="van Rossen-Uffink D."/>
            <person name="Oliveira J.V."/>
            <person name="Vesth T.C."/>
            <person name="Visser J."/>
            <person name="Yu J.-H."/>
            <person name="Zhou M."/>
            <person name="Andersen M.R."/>
            <person name="Archer D.B."/>
            <person name="Baker S.E."/>
            <person name="Benoit I."/>
            <person name="Brakhage A.A."/>
            <person name="Braus G.H."/>
            <person name="Fischer R."/>
            <person name="Frisvad J.C."/>
            <person name="Goldman G.H."/>
            <person name="Houbraken J."/>
            <person name="Oakley B."/>
            <person name="Pocsi I."/>
            <person name="Scazzocchio C."/>
            <person name="Seiboth B."/>
            <person name="vanKuyk P.A."/>
            <person name="Wortman J."/>
            <person name="Dyer P.S."/>
            <person name="Grigoriev I.V."/>
        </authorList>
    </citation>
    <scope>NUCLEOTIDE SEQUENCE [LARGE SCALE GENOMIC DNA]</scope>
    <source>
        <strain evidence="4">DTO 134E9</strain>
    </source>
</reference>
<protein>
    <recommendedName>
        <fullName evidence="2">CN hydrolase domain-containing protein</fullName>
    </recommendedName>
</protein>
<evidence type="ECO:0000313" key="3">
    <source>
        <dbReference type="EMBL" id="OJJ32807.1"/>
    </source>
</evidence>
<dbReference type="PROSITE" id="PS50263">
    <property type="entry name" value="CN_HYDROLASE"/>
    <property type="match status" value="1"/>
</dbReference>
<dbReference type="EMBL" id="KV878214">
    <property type="protein sequence ID" value="OJJ32807.1"/>
    <property type="molecule type" value="Genomic_DNA"/>
</dbReference>
<dbReference type="InterPro" id="IPR036526">
    <property type="entry name" value="C-N_Hydrolase_sf"/>
</dbReference>
<dbReference type="RefSeq" id="XP_040686484.1">
    <property type="nucleotide sequence ID" value="XM_040829757.1"/>
</dbReference>
<dbReference type="InterPro" id="IPR003010">
    <property type="entry name" value="C-N_Hydrolase"/>
</dbReference>
<dbReference type="AlphaFoldDB" id="A0A1L9RD67"/>
<keyword evidence="1" id="KW-0378">Hydrolase</keyword>
<dbReference type="SUPFAM" id="SSF56317">
    <property type="entry name" value="Carbon-nitrogen hydrolase"/>
    <property type="match status" value="1"/>
</dbReference>
<dbReference type="STRING" id="1073089.A0A1L9RD67"/>
<dbReference type="GeneID" id="63745605"/>
<gene>
    <name evidence="3" type="ORF">ASPWEDRAFT_159005</name>
</gene>
<dbReference type="InterPro" id="IPR050345">
    <property type="entry name" value="Aliph_Amidase/BUP"/>
</dbReference>
<dbReference type="Pfam" id="PF00795">
    <property type="entry name" value="CN_hydrolase"/>
    <property type="match status" value="1"/>
</dbReference>
<feature type="domain" description="CN hydrolase" evidence="2">
    <location>
        <begin position="5"/>
        <end position="262"/>
    </location>
</feature>